<keyword evidence="1" id="KW-0175">Coiled coil</keyword>
<protein>
    <submittedName>
        <fullName evidence="2">Oidioi.mRNA.OKI2018_I69.chr2.g6177.t1.cds</fullName>
    </submittedName>
</protein>
<evidence type="ECO:0000313" key="3">
    <source>
        <dbReference type="Proteomes" id="UP001158576"/>
    </source>
</evidence>
<evidence type="ECO:0000256" key="1">
    <source>
        <dbReference type="SAM" id="Coils"/>
    </source>
</evidence>
<name>A0ABN7T344_OIKDI</name>
<organism evidence="2 3">
    <name type="scientific">Oikopleura dioica</name>
    <name type="common">Tunicate</name>
    <dbReference type="NCBI Taxonomy" id="34765"/>
    <lineage>
        <taxon>Eukaryota</taxon>
        <taxon>Metazoa</taxon>
        <taxon>Chordata</taxon>
        <taxon>Tunicata</taxon>
        <taxon>Appendicularia</taxon>
        <taxon>Copelata</taxon>
        <taxon>Oikopleuridae</taxon>
        <taxon>Oikopleura</taxon>
    </lineage>
</organism>
<keyword evidence="3" id="KW-1185">Reference proteome</keyword>
<sequence length="162" mass="18530">MCKYCTSINPLQEALNGEKRCRKYLWDLDLGIPTVEDDAPPKMIIENALENQGKAAEKKDEEVTRIKEEVENLKDQLQQKSKELEKAKLENRLDSIILWVLADSIVKYVDKIVVDGDTASVKTASDSGCESEHFTPIDEYEELAKESFIFDFNDQTEWPVIS</sequence>
<reference evidence="2 3" key="1">
    <citation type="submission" date="2021-04" db="EMBL/GenBank/DDBJ databases">
        <authorList>
            <person name="Bliznina A."/>
        </authorList>
    </citation>
    <scope>NUCLEOTIDE SEQUENCE [LARGE SCALE GENOMIC DNA]</scope>
</reference>
<accession>A0ABN7T344</accession>
<dbReference type="EMBL" id="OU015567">
    <property type="protein sequence ID" value="CAG5111906.1"/>
    <property type="molecule type" value="Genomic_DNA"/>
</dbReference>
<feature type="coiled-coil region" evidence="1">
    <location>
        <begin position="49"/>
        <end position="94"/>
    </location>
</feature>
<evidence type="ECO:0000313" key="2">
    <source>
        <dbReference type="EMBL" id="CAG5111906.1"/>
    </source>
</evidence>
<gene>
    <name evidence="2" type="ORF">OKIOD_LOCUS14942</name>
</gene>
<dbReference type="Proteomes" id="UP001158576">
    <property type="component" value="Chromosome 2"/>
</dbReference>
<proteinExistence type="predicted"/>